<evidence type="ECO:0000256" key="10">
    <source>
        <dbReference type="ARBA" id="ARBA00022917"/>
    </source>
</evidence>
<keyword evidence="11 12" id="KW-0030">Aminoacyl-tRNA synthetase</keyword>
<dbReference type="AlphaFoldDB" id="A0A081C604"/>
<reference evidence="14" key="1">
    <citation type="journal article" date="2015" name="PeerJ">
        <title>First genomic representation of candidate bacterial phylum KSB3 points to enhanced environmental sensing as a trigger of wastewater bulking.</title>
        <authorList>
            <person name="Sekiguchi Y."/>
            <person name="Ohashi A."/>
            <person name="Parks D.H."/>
            <person name="Yamauchi T."/>
            <person name="Tyson G.W."/>
            <person name="Hugenholtz P."/>
        </authorList>
    </citation>
    <scope>NUCLEOTIDE SEQUENCE [LARGE SCALE GENOMIC DNA]</scope>
</reference>
<keyword evidence="6 12" id="KW-0479">Metal-binding</keyword>
<keyword evidence="4 12" id="KW-0963">Cytoplasm</keyword>
<feature type="short sequence motif" description="'HIGH' region" evidence="12">
    <location>
        <begin position="44"/>
        <end position="54"/>
    </location>
</feature>
<dbReference type="SUPFAM" id="SSF52374">
    <property type="entry name" value="Nucleotidylyl transferase"/>
    <property type="match status" value="1"/>
</dbReference>
<gene>
    <name evidence="12" type="primary">cysS</name>
    <name evidence="14" type="ORF">U27_06996</name>
</gene>
<dbReference type="Proteomes" id="UP000030661">
    <property type="component" value="Unassembled WGS sequence"/>
</dbReference>
<keyword evidence="10 12" id="KW-0648">Protein biosynthesis</keyword>
<comment type="cofactor">
    <cofactor evidence="12">
        <name>Zn(2+)</name>
        <dbReference type="ChEBI" id="CHEBI:29105"/>
    </cofactor>
    <text evidence="12">Binds 1 zinc ion per subunit.</text>
</comment>
<evidence type="ECO:0000256" key="4">
    <source>
        <dbReference type="ARBA" id="ARBA00022490"/>
    </source>
</evidence>
<comment type="subunit">
    <text evidence="3 12">Monomer.</text>
</comment>
<evidence type="ECO:0000256" key="8">
    <source>
        <dbReference type="ARBA" id="ARBA00022833"/>
    </source>
</evidence>
<feature type="binding site" evidence="12">
    <location>
        <position position="251"/>
    </location>
    <ligand>
        <name>Zn(2+)</name>
        <dbReference type="ChEBI" id="CHEBI:29105"/>
    </ligand>
</feature>
<evidence type="ECO:0000256" key="6">
    <source>
        <dbReference type="ARBA" id="ARBA00022723"/>
    </source>
</evidence>
<feature type="binding site" evidence="12">
    <location>
        <position position="42"/>
    </location>
    <ligand>
        <name>Zn(2+)</name>
        <dbReference type="ChEBI" id="CHEBI:29105"/>
    </ligand>
</feature>
<feature type="binding site" evidence="12">
    <location>
        <position position="222"/>
    </location>
    <ligand>
        <name>Zn(2+)</name>
        <dbReference type="ChEBI" id="CHEBI:29105"/>
    </ligand>
</feature>
<dbReference type="Pfam" id="PF09190">
    <property type="entry name" value="DALR_2"/>
    <property type="match status" value="1"/>
</dbReference>
<dbReference type="InterPro" id="IPR015273">
    <property type="entry name" value="Cys-tRNA-synt_Ia_DALR"/>
</dbReference>
<dbReference type="FunFam" id="3.40.50.620:FF:000009">
    <property type="entry name" value="Cysteine--tRNA ligase"/>
    <property type="match status" value="1"/>
</dbReference>
<keyword evidence="5 12" id="KW-0436">Ligase</keyword>
<keyword evidence="7 12" id="KW-0547">Nucleotide-binding</keyword>
<dbReference type="GO" id="GO:0008270">
    <property type="term" value="F:zinc ion binding"/>
    <property type="evidence" value="ECO:0007669"/>
    <property type="project" value="UniProtKB-UniRule"/>
</dbReference>
<dbReference type="InterPro" id="IPR014729">
    <property type="entry name" value="Rossmann-like_a/b/a_fold"/>
</dbReference>
<dbReference type="InterPro" id="IPR032678">
    <property type="entry name" value="tRNA-synt_1_cat_dom"/>
</dbReference>
<organism evidence="14">
    <name type="scientific">Vecturithrix granuli</name>
    <dbReference type="NCBI Taxonomy" id="1499967"/>
    <lineage>
        <taxon>Bacteria</taxon>
        <taxon>Candidatus Moduliflexota</taxon>
        <taxon>Candidatus Vecturitrichia</taxon>
        <taxon>Candidatus Vecturitrichales</taxon>
        <taxon>Candidatus Vecturitrichaceae</taxon>
        <taxon>Candidatus Vecturithrix</taxon>
    </lineage>
</organism>
<evidence type="ECO:0000256" key="7">
    <source>
        <dbReference type="ARBA" id="ARBA00022741"/>
    </source>
</evidence>
<evidence type="ECO:0000259" key="13">
    <source>
        <dbReference type="SMART" id="SM00840"/>
    </source>
</evidence>
<feature type="domain" description="Cysteinyl-tRNA synthetase class Ia DALR" evidence="13">
    <location>
        <begin position="376"/>
        <end position="447"/>
    </location>
</feature>
<evidence type="ECO:0000313" key="15">
    <source>
        <dbReference type="Proteomes" id="UP000030661"/>
    </source>
</evidence>
<dbReference type="Gene3D" id="3.40.50.620">
    <property type="entry name" value="HUPs"/>
    <property type="match status" value="1"/>
</dbReference>
<dbReference type="HOGENOM" id="CLU_013528_0_1_0"/>
<dbReference type="EC" id="6.1.1.16" evidence="12"/>
<evidence type="ECO:0000256" key="5">
    <source>
        <dbReference type="ARBA" id="ARBA00022598"/>
    </source>
</evidence>
<dbReference type="EMBL" id="DF820471">
    <property type="protein sequence ID" value="GAK60009.1"/>
    <property type="molecule type" value="Genomic_DNA"/>
</dbReference>
<comment type="similarity">
    <text evidence="2 12">Belongs to the class-I aminoacyl-tRNA synthetase family.</text>
</comment>
<dbReference type="Gene3D" id="1.20.120.1910">
    <property type="entry name" value="Cysteine-tRNA ligase, C-terminal anti-codon recognition domain"/>
    <property type="match status" value="1"/>
</dbReference>
<dbReference type="NCBIfam" id="TIGR00435">
    <property type="entry name" value="cysS"/>
    <property type="match status" value="1"/>
</dbReference>
<sequence length="506" mass="57250">MLLTRHIAEHNKDMGLQVYNTLSGRKEPFVPLMPGKVAMYVCGVTAYDYCHIGHARSAMVFDVIRNYLEYKGYKVVFVKNFTDVDDKIIKRAQQEGISTQEVAEKYIQAHDDDMKSLGIHPPDITPKATEHIEEMLHIVETLVEKGLAYPVDGDVYFSVKKFPDYGKLSGRNVDDMRSGARIEIDERKQDPLDFALWKASKPGEPSWESPWGPGRPGWHIECSAMSSKYLDVTFDIHGGGKDLIFPHHENEIAQSEAFSGKPFAKYWLHNGLLSINQEKMSKSLGNFFTIREVLEKFSPETIRLLMLSTHYRSPLDYSDKRLEEAASALKRFHNTFNDVRELQTFTQRGVVSTQIGSEKLAQVAELPTQLEQLSRKFEEAMDDDFNTAAAIGTLFDMLKAINATVHLLAVEQVLSAEILTLVKQGVETVKTLAGILGFTFAEQDQMSSETEQTIVNQLMELILELRKEARTQKNWAMADRIRDGLTQLGIQIKDHPGGESTWTVKS</sequence>
<feature type="binding site" evidence="12">
    <location>
        <position position="282"/>
    </location>
    <ligand>
        <name>ATP</name>
        <dbReference type="ChEBI" id="CHEBI:30616"/>
    </ligand>
</feature>
<dbReference type="PRINTS" id="PR00983">
    <property type="entry name" value="TRNASYNTHCYS"/>
</dbReference>
<protein>
    <recommendedName>
        <fullName evidence="12">Cysteine--tRNA ligase</fullName>
        <ecNumber evidence="12">6.1.1.16</ecNumber>
    </recommendedName>
    <alternativeName>
        <fullName evidence="12">Cysteinyl-tRNA synthetase</fullName>
        <shortName evidence="12">CysRS</shortName>
    </alternativeName>
</protein>
<dbReference type="PANTHER" id="PTHR10890:SF3">
    <property type="entry name" value="CYSTEINE--TRNA LIGASE, CYTOPLASMIC"/>
    <property type="match status" value="1"/>
</dbReference>
<dbReference type="HAMAP" id="MF_00041">
    <property type="entry name" value="Cys_tRNA_synth"/>
    <property type="match status" value="1"/>
</dbReference>
<proteinExistence type="inferred from homology"/>
<dbReference type="GO" id="GO:0005524">
    <property type="term" value="F:ATP binding"/>
    <property type="evidence" value="ECO:0007669"/>
    <property type="project" value="UniProtKB-UniRule"/>
</dbReference>
<dbReference type="Pfam" id="PF01406">
    <property type="entry name" value="tRNA-synt_1e"/>
    <property type="match status" value="1"/>
</dbReference>
<evidence type="ECO:0000256" key="3">
    <source>
        <dbReference type="ARBA" id="ARBA00011245"/>
    </source>
</evidence>
<dbReference type="InterPro" id="IPR015803">
    <property type="entry name" value="Cys-tRNA-ligase"/>
</dbReference>
<dbReference type="GO" id="GO:0004817">
    <property type="term" value="F:cysteine-tRNA ligase activity"/>
    <property type="evidence" value="ECO:0007669"/>
    <property type="project" value="UniProtKB-UniRule"/>
</dbReference>
<name>A0A081C604_VECG1</name>
<evidence type="ECO:0000313" key="14">
    <source>
        <dbReference type="EMBL" id="GAK60009.1"/>
    </source>
</evidence>
<dbReference type="SUPFAM" id="SSF47323">
    <property type="entry name" value="Anticodon-binding domain of a subclass of class I aminoacyl-tRNA synthetases"/>
    <property type="match status" value="1"/>
</dbReference>
<evidence type="ECO:0000256" key="9">
    <source>
        <dbReference type="ARBA" id="ARBA00022840"/>
    </source>
</evidence>
<evidence type="ECO:0000256" key="2">
    <source>
        <dbReference type="ARBA" id="ARBA00005594"/>
    </source>
</evidence>
<keyword evidence="9 12" id="KW-0067">ATP-binding</keyword>
<dbReference type="GO" id="GO:0005829">
    <property type="term" value="C:cytosol"/>
    <property type="evidence" value="ECO:0007669"/>
    <property type="project" value="TreeGrafter"/>
</dbReference>
<dbReference type="SMART" id="SM00840">
    <property type="entry name" value="DALR_2"/>
    <property type="match status" value="1"/>
</dbReference>
<dbReference type="eggNOG" id="COG0215">
    <property type="taxonomic scope" value="Bacteria"/>
</dbReference>
<evidence type="ECO:0000256" key="11">
    <source>
        <dbReference type="ARBA" id="ARBA00023146"/>
    </source>
</evidence>
<comment type="subcellular location">
    <subcellularLocation>
        <location evidence="1 12">Cytoplasm</location>
    </subcellularLocation>
</comment>
<evidence type="ECO:0000256" key="12">
    <source>
        <dbReference type="HAMAP-Rule" id="MF_00041"/>
    </source>
</evidence>
<comment type="catalytic activity">
    <reaction evidence="12">
        <text>tRNA(Cys) + L-cysteine + ATP = L-cysteinyl-tRNA(Cys) + AMP + diphosphate</text>
        <dbReference type="Rhea" id="RHEA:17773"/>
        <dbReference type="Rhea" id="RHEA-COMP:9661"/>
        <dbReference type="Rhea" id="RHEA-COMP:9679"/>
        <dbReference type="ChEBI" id="CHEBI:30616"/>
        <dbReference type="ChEBI" id="CHEBI:33019"/>
        <dbReference type="ChEBI" id="CHEBI:35235"/>
        <dbReference type="ChEBI" id="CHEBI:78442"/>
        <dbReference type="ChEBI" id="CHEBI:78517"/>
        <dbReference type="ChEBI" id="CHEBI:456215"/>
        <dbReference type="EC" id="6.1.1.16"/>
    </reaction>
</comment>
<evidence type="ECO:0000256" key="1">
    <source>
        <dbReference type="ARBA" id="ARBA00004496"/>
    </source>
</evidence>
<dbReference type="InterPro" id="IPR024909">
    <property type="entry name" value="Cys-tRNA/MSH_ligase"/>
</dbReference>
<dbReference type="InterPro" id="IPR009080">
    <property type="entry name" value="tRNAsynth_Ia_anticodon-bd"/>
</dbReference>
<dbReference type="PANTHER" id="PTHR10890">
    <property type="entry name" value="CYSTEINYL-TRNA SYNTHETASE"/>
    <property type="match status" value="1"/>
</dbReference>
<dbReference type="CDD" id="cd00672">
    <property type="entry name" value="CysRS_core"/>
    <property type="match status" value="1"/>
</dbReference>
<feature type="short sequence motif" description="'KMSKS' region" evidence="12">
    <location>
        <begin position="279"/>
        <end position="283"/>
    </location>
</feature>
<feature type="binding site" evidence="12">
    <location>
        <position position="247"/>
    </location>
    <ligand>
        <name>Zn(2+)</name>
        <dbReference type="ChEBI" id="CHEBI:29105"/>
    </ligand>
</feature>
<accession>A0A081C604</accession>
<dbReference type="GO" id="GO:0006423">
    <property type="term" value="P:cysteinyl-tRNA aminoacylation"/>
    <property type="evidence" value="ECO:0007669"/>
    <property type="project" value="UniProtKB-UniRule"/>
</dbReference>
<keyword evidence="8 12" id="KW-0862">Zinc</keyword>
<dbReference type="STRING" id="1499967.U27_06996"/>
<keyword evidence="15" id="KW-1185">Reference proteome</keyword>